<feature type="signal peptide" evidence="1">
    <location>
        <begin position="1"/>
        <end position="22"/>
    </location>
</feature>
<proteinExistence type="predicted"/>
<evidence type="ECO:0000313" key="2">
    <source>
        <dbReference type="EMBL" id="MBW8683121.1"/>
    </source>
</evidence>
<dbReference type="SUPFAM" id="SSF49299">
    <property type="entry name" value="PKD domain"/>
    <property type="match status" value="2"/>
</dbReference>
<evidence type="ECO:0000256" key="1">
    <source>
        <dbReference type="SAM" id="SignalP"/>
    </source>
</evidence>
<name>A0ABS7G6N9_9BACT</name>
<evidence type="ECO:0000313" key="3">
    <source>
        <dbReference type="Proteomes" id="UP000812961"/>
    </source>
</evidence>
<dbReference type="InterPro" id="IPR013783">
    <property type="entry name" value="Ig-like_fold"/>
</dbReference>
<accession>A0ABS7G6N9</accession>
<reference evidence="2 3" key="1">
    <citation type="submission" date="2021-08" db="EMBL/GenBank/DDBJ databases">
        <title>The genome sequence of Chitinophaga sp. B61.</title>
        <authorList>
            <person name="Zhang X."/>
        </authorList>
    </citation>
    <scope>NUCLEOTIDE SEQUENCE [LARGE SCALE GENOMIC DNA]</scope>
    <source>
        <strain evidence="2 3">B61</strain>
    </source>
</reference>
<dbReference type="Pfam" id="PF13585">
    <property type="entry name" value="CHU_C"/>
    <property type="match status" value="1"/>
</dbReference>
<dbReference type="RefSeq" id="WP_220248354.1">
    <property type="nucleotide sequence ID" value="NZ_JAICCF010000001.1"/>
</dbReference>
<keyword evidence="3" id="KW-1185">Reference proteome</keyword>
<keyword evidence="1" id="KW-0732">Signal</keyword>
<dbReference type="NCBIfam" id="TIGR04131">
    <property type="entry name" value="Bac_Flav_CTERM"/>
    <property type="match status" value="1"/>
</dbReference>
<dbReference type="Gene3D" id="2.60.40.10">
    <property type="entry name" value="Immunoglobulins"/>
    <property type="match status" value="1"/>
</dbReference>
<dbReference type="Proteomes" id="UP000812961">
    <property type="component" value="Unassembled WGS sequence"/>
</dbReference>
<dbReference type="InterPro" id="IPR026341">
    <property type="entry name" value="T9SS_type_B"/>
</dbReference>
<gene>
    <name evidence="2" type="ORF">K1Y79_02135</name>
</gene>
<dbReference type="InterPro" id="IPR035986">
    <property type="entry name" value="PKD_dom_sf"/>
</dbReference>
<protein>
    <submittedName>
        <fullName evidence="2">Gliding motility-associated C-terminal domain-containing protein</fullName>
    </submittedName>
</protein>
<dbReference type="EMBL" id="JAICCF010000001">
    <property type="protein sequence ID" value="MBW8683121.1"/>
    <property type="molecule type" value="Genomic_DNA"/>
</dbReference>
<dbReference type="CDD" id="cd00146">
    <property type="entry name" value="PKD"/>
    <property type="match status" value="1"/>
</dbReference>
<organism evidence="2 3">
    <name type="scientific">Chitinophaga rhizophila</name>
    <dbReference type="NCBI Taxonomy" id="2866212"/>
    <lineage>
        <taxon>Bacteria</taxon>
        <taxon>Pseudomonadati</taxon>
        <taxon>Bacteroidota</taxon>
        <taxon>Chitinophagia</taxon>
        <taxon>Chitinophagales</taxon>
        <taxon>Chitinophagaceae</taxon>
        <taxon>Chitinophaga</taxon>
    </lineage>
</organism>
<feature type="chain" id="PRO_5045994360" evidence="1">
    <location>
        <begin position="23"/>
        <end position="680"/>
    </location>
</feature>
<sequence>MQAKLNFLYPFFILLFANIANSQAQLTCTEIGQNPSTAFPVCGTKIFSQESVPACGGKTIFGPSCTNEGDGLHTDINPYWYKFTCYKAGTLGFTITPKELADDYDWQLFDITGHNPEHVFSDRNLSMYVCMNWSGEGGVTGASAAGTSFDVCGGMGQPLFSRMPTLVQGHEYLLLLSHFTPDSQSGYDLEFSGGTADITGPGIPAIRWANYYCLDNAVGIRLSKGILCKTLTTAGTEFALTSGSGTVVSAAGINCSTGFDTDSILLKFNGPLPPGDYTLSVRNGNDGNTVLDVCGNSLAVGEQVRFHIARPPDILLRNMLPVGCAPERLKIPLSGAVRCESIAANGSDFRISGTPQAVIRSAAGICNGSNLTDTVVLELTQPLYREGNYTITLTTGSDGNAILGECGQPVATGQTVTFSTVDTVSANFALGLNRNCKVSVLDLTHDGIHDVNFWRWTFDSSDVRYTQNVNKIYGDFGLKKVSLYVSNGVCSDSVYREIPLDRSLGAFFDVDPGPYCPMDVITPVNKSFGSIISYSWDYGNGVTSTAPEPVAQQYYPTRKEQDYRIRLIVQDTENCHDTVDHVITAVTSCYIDVPTAFSPNNDGKNDFLYPLSAYKATDLEFSVYNRLGQLVFQTTNWTQKWDGTVNGLPADIGTYVWMLRYTIRESGKKVFRKGTTVLLR</sequence>
<comment type="caution">
    <text evidence="2">The sequence shown here is derived from an EMBL/GenBank/DDBJ whole genome shotgun (WGS) entry which is preliminary data.</text>
</comment>